<dbReference type="EMBL" id="JACIDY010000011">
    <property type="protein sequence ID" value="MBB3941572.1"/>
    <property type="molecule type" value="Genomic_DNA"/>
</dbReference>
<comment type="caution">
    <text evidence="2">The sequence shown here is derived from an EMBL/GenBank/DDBJ whole genome shotgun (WGS) entry which is preliminary data.</text>
</comment>
<evidence type="ECO:0000313" key="1">
    <source>
        <dbReference type="EMBL" id="MBB3940788.1"/>
    </source>
</evidence>
<accession>A0A7W6C2Z4</accession>
<proteinExistence type="predicted"/>
<dbReference type="EMBL" id="JACIDY010000006">
    <property type="protein sequence ID" value="MBB3940788.1"/>
    <property type="molecule type" value="Genomic_DNA"/>
</dbReference>
<sequence>HSTRRRIALSLRKLRNKTLENPWKKHDNIPL</sequence>
<keyword evidence="2" id="KW-0808">Transferase</keyword>
<name>A0A7W6C2Z4_9SPHN</name>
<dbReference type="AlphaFoldDB" id="A0A7W6C2Z4"/>
<gene>
    <name evidence="1" type="ORF">GGR39_002451</name>
    <name evidence="2" type="ORF">GGR39_003253</name>
</gene>
<evidence type="ECO:0000313" key="3">
    <source>
        <dbReference type="Proteomes" id="UP000561459"/>
    </source>
</evidence>
<evidence type="ECO:0000313" key="2">
    <source>
        <dbReference type="EMBL" id="MBB3941572.1"/>
    </source>
</evidence>
<protein>
    <submittedName>
        <fullName evidence="2">Acetyl-CoA carboxylase carboxyltransferase component</fullName>
    </submittedName>
</protein>
<dbReference type="Proteomes" id="UP000561459">
    <property type="component" value="Unassembled WGS sequence"/>
</dbReference>
<feature type="non-terminal residue" evidence="2">
    <location>
        <position position="1"/>
    </location>
</feature>
<dbReference type="GO" id="GO:0016740">
    <property type="term" value="F:transferase activity"/>
    <property type="evidence" value="ECO:0007669"/>
    <property type="project" value="UniProtKB-KW"/>
</dbReference>
<keyword evidence="3" id="KW-1185">Reference proteome</keyword>
<organism evidence="2 3">
    <name type="scientific">Novosphingobium fluoreni</name>
    <dbReference type="NCBI Taxonomy" id="1391222"/>
    <lineage>
        <taxon>Bacteria</taxon>
        <taxon>Pseudomonadati</taxon>
        <taxon>Pseudomonadota</taxon>
        <taxon>Alphaproteobacteria</taxon>
        <taxon>Sphingomonadales</taxon>
        <taxon>Sphingomonadaceae</taxon>
        <taxon>Novosphingobium</taxon>
    </lineage>
</organism>
<reference evidence="2 3" key="1">
    <citation type="submission" date="2020-08" db="EMBL/GenBank/DDBJ databases">
        <title>Genomic Encyclopedia of Type Strains, Phase IV (KMG-IV): sequencing the most valuable type-strain genomes for metagenomic binning, comparative biology and taxonomic classification.</title>
        <authorList>
            <person name="Goeker M."/>
        </authorList>
    </citation>
    <scope>NUCLEOTIDE SEQUENCE [LARGE SCALE GENOMIC DNA]</scope>
    <source>
        <strain evidence="2 3">DSM 27568</strain>
    </source>
</reference>